<reference evidence="1" key="1">
    <citation type="journal article" date="2021" name="Genome Biol. Evol.">
        <title>A High-Quality Reference Genome for a Parasitic Bivalve with Doubly Uniparental Inheritance (Bivalvia: Unionida).</title>
        <authorList>
            <person name="Smith C.H."/>
        </authorList>
    </citation>
    <scope>NUCLEOTIDE SEQUENCE</scope>
    <source>
        <strain evidence="1">CHS0354</strain>
    </source>
</reference>
<proteinExistence type="predicted"/>
<reference evidence="1" key="3">
    <citation type="submission" date="2023-05" db="EMBL/GenBank/DDBJ databases">
        <authorList>
            <person name="Smith C.H."/>
        </authorList>
    </citation>
    <scope>NUCLEOTIDE SEQUENCE</scope>
    <source>
        <strain evidence="1">CHS0354</strain>
        <tissue evidence="1">Mantle</tissue>
    </source>
</reference>
<keyword evidence="2" id="KW-1185">Reference proteome</keyword>
<dbReference type="EMBL" id="JAEAOA010001032">
    <property type="protein sequence ID" value="KAK3602996.1"/>
    <property type="molecule type" value="Genomic_DNA"/>
</dbReference>
<dbReference type="AlphaFoldDB" id="A0AAE0T3M8"/>
<evidence type="ECO:0000313" key="2">
    <source>
        <dbReference type="Proteomes" id="UP001195483"/>
    </source>
</evidence>
<evidence type="ECO:0000313" key="1">
    <source>
        <dbReference type="EMBL" id="KAK3602996.1"/>
    </source>
</evidence>
<accession>A0AAE0T3M8</accession>
<organism evidence="1 2">
    <name type="scientific">Potamilus streckersoni</name>
    <dbReference type="NCBI Taxonomy" id="2493646"/>
    <lineage>
        <taxon>Eukaryota</taxon>
        <taxon>Metazoa</taxon>
        <taxon>Spiralia</taxon>
        <taxon>Lophotrochozoa</taxon>
        <taxon>Mollusca</taxon>
        <taxon>Bivalvia</taxon>
        <taxon>Autobranchia</taxon>
        <taxon>Heteroconchia</taxon>
        <taxon>Palaeoheterodonta</taxon>
        <taxon>Unionida</taxon>
        <taxon>Unionoidea</taxon>
        <taxon>Unionidae</taxon>
        <taxon>Ambleminae</taxon>
        <taxon>Lampsilini</taxon>
        <taxon>Potamilus</taxon>
    </lineage>
</organism>
<sequence length="79" mass="9060">MASSSRPLRVNQLTLFIGRDDFIHILAEAKQYLIIVKDNTIVRVVWLPSFKGCQPQYCDHLTDDGVVTLLNYIEVRLVV</sequence>
<protein>
    <submittedName>
        <fullName evidence="1">Uncharacterized protein</fullName>
    </submittedName>
</protein>
<reference evidence="1" key="2">
    <citation type="journal article" date="2021" name="Genome Biol. Evol.">
        <title>Developing a high-quality reference genome for a parasitic bivalve with doubly uniparental inheritance (Bivalvia: Unionida).</title>
        <authorList>
            <person name="Smith C.H."/>
        </authorList>
    </citation>
    <scope>NUCLEOTIDE SEQUENCE</scope>
    <source>
        <strain evidence="1">CHS0354</strain>
        <tissue evidence="1">Mantle</tissue>
    </source>
</reference>
<name>A0AAE0T3M8_9BIVA</name>
<dbReference type="Proteomes" id="UP001195483">
    <property type="component" value="Unassembled WGS sequence"/>
</dbReference>
<comment type="caution">
    <text evidence="1">The sequence shown here is derived from an EMBL/GenBank/DDBJ whole genome shotgun (WGS) entry which is preliminary data.</text>
</comment>
<gene>
    <name evidence="1" type="ORF">CHS0354_016811</name>
</gene>